<sequence length="340" mass="38356">MRDTVAMDSGSFSYSQHSEMQRLVHINVRPLFPDLRCIKNLTAVDYGCGPGDNWVCSKDALLSNTDVDVNYELYLNDGVRNNWTAVAETIREVGLAEKDERKGHIFMLPRNFYDQCMPAASVDICVAWTSFHYLENKPAYLQLPTTPGLRAEWNAEIRSQGRADLAKLLRIRAVETKLGGCFLCAIPTSIEQGSTKVHYSAFSFPIAELDRDDIRQVLEDVRDQWSPARPWHSFTVEHPAWTSLQKSGRTEPDYDRYAEFMAGFFMAIISGMLLSAVRCADGMGTAPARATSIEEETFLHQFKARFKAAMLSEPLKRIPAKGSWWAISLERKAGSTHCEV</sequence>
<dbReference type="Proteomes" id="UP000756921">
    <property type="component" value="Unassembled WGS sequence"/>
</dbReference>
<protein>
    <recommendedName>
        <fullName evidence="3">S-adenosyl-L-methionine-dependent methyltransferase</fullName>
    </recommendedName>
</protein>
<dbReference type="InterPro" id="IPR029063">
    <property type="entry name" value="SAM-dependent_MTases_sf"/>
</dbReference>
<dbReference type="GO" id="GO:0008168">
    <property type="term" value="F:methyltransferase activity"/>
    <property type="evidence" value="ECO:0007669"/>
    <property type="project" value="InterPro"/>
</dbReference>
<proteinExistence type="predicted"/>
<comment type="caution">
    <text evidence="1">The sequence shown here is derived from an EMBL/GenBank/DDBJ whole genome shotgun (WGS) entry which is preliminary data.</text>
</comment>
<dbReference type="InterPro" id="IPR005299">
    <property type="entry name" value="MeTrfase_7"/>
</dbReference>
<keyword evidence="2" id="KW-1185">Reference proteome</keyword>
<dbReference type="SUPFAM" id="SSF53335">
    <property type="entry name" value="S-adenosyl-L-methionine-dependent methyltransferases"/>
    <property type="match status" value="1"/>
</dbReference>
<dbReference type="OrthoDB" id="1523883at2759"/>
<dbReference type="AlphaFoldDB" id="A0A9P6KKR0"/>
<evidence type="ECO:0008006" key="3">
    <source>
        <dbReference type="Google" id="ProtNLM"/>
    </source>
</evidence>
<evidence type="ECO:0000313" key="1">
    <source>
        <dbReference type="EMBL" id="KAF9730102.1"/>
    </source>
</evidence>
<gene>
    <name evidence="1" type="ORF">PMIN01_12035</name>
</gene>
<organism evidence="1 2">
    <name type="scientific">Paraphaeosphaeria minitans</name>
    <dbReference type="NCBI Taxonomy" id="565426"/>
    <lineage>
        <taxon>Eukaryota</taxon>
        <taxon>Fungi</taxon>
        <taxon>Dikarya</taxon>
        <taxon>Ascomycota</taxon>
        <taxon>Pezizomycotina</taxon>
        <taxon>Dothideomycetes</taxon>
        <taxon>Pleosporomycetidae</taxon>
        <taxon>Pleosporales</taxon>
        <taxon>Massarineae</taxon>
        <taxon>Didymosphaeriaceae</taxon>
        <taxon>Paraphaeosphaeria</taxon>
    </lineage>
</organism>
<name>A0A9P6KKR0_9PLEO</name>
<dbReference type="EMBL" id="WJXW01000015">
    <property type="protein sequence ID" value="KAF9730102.1"/>
    <property type="molecule type" value="Genomic_DNA"/>
</dbReference>
<dbReference type="Pfam" id="PF03492">
    <property type="entry name" value="Methyltransf_7"/>
    <property type="match status" value="1"/>
</dbReference>
<accession>A0A9P6KKR0</accession>
<evidence type="ECO:0000313" key="2">
    <source>
        <dbReference type="Proteomes" id="UP000756921"/>
    </source>
</evidence>
<dbReference type="Gene3D" id="3.40.50.150">
    <property type="entry name" value="Vaccinia Virus protein VP39"/>
    <property type="match status" value="1"/>
</dbReference>
<reference evidence="1" key="1">
    <citation type="journal article" date="2020" name="Mol. Plant Microbe Interact.">
        <title>Genome Sequence of the Biocontrol Agent Coniothyrium minitans strain Conio (IMI 134523).</title>
        <authorList>
            <person name="Patel D."/>
            <person name="Shittu T.A."/>
            <person name="Baroncelli R."/>
            <person name="Muthumeenakshi S."/>
            <person name="Osborne T.H."/>
            <person name="Janganan T.K."/>
            <person name="Sreenivasaprasad S."/>
        </authorList>
    </citation>
    <scope>NUCLEOTIDE SEQUENCE</scope>
    <source>
        <strain evidence="1">Conio</strain>
    </source>
</reference>